<sequence length="56" mass="6268">MLQPLLPVLQQALGRSVELADFPHISADHLNVLKTQMGKYDRDLKREADRAAGKDP</sequence>
<reference evidence="1" key="1">
    <citation type="submission" date="2022-07" db="EMBL/GenBank/DDBJ databases">
        <authorList>
            <person name="Macas J."/>
            <person name="Novak P."/>
            <person name="Neumann P."/>
        </authorList>
    </citation>
    <scope>NUCLEOTIDE SEQUENCE</scope>
</reference>
<gene>
    <name evidence="1" type="ORF">CEURO_LOCUS2450</name>
</gene>
<accession>A0A9P0YLB5</accession>
<proteinExistence type="predicted"/>
<name>A0A9P0YLB5_CUSEU</name>
<comment type="caution">
    <text evidence="1">The sequence shown here is derived from an EMBL/GenBank/DDBJ whole genome shotgun (WGS) entry which is preliminary data.</text>
</comment>
<dbReference type="EMBL" id="CAMAPE010000005">
    <property type="protein sequence ID" value="CAH9066934.1"/>
    <property type="molecule type" value="Genomic_DNA"/>
</dbReference>
<evidence type="ECO:0000313" key="2">
    <source>
        <dbReference type="Proteomes" id="UP001152484"/>
    </source>
</evidence>
<keyword evidence="2" id="KW-1185">Reference proteome</keyword>
<evidence type="ECO:0000313" key="1">
    <source>
        <dbReference type="EMBL" id="CAH9066934.1"/>
    </source>
</evidence>
<dbReference type="AlphaFoldDB" id="A0A9P0YLB5"/>
<protein>
    <submittedName>
        <fullName evidence="1">Uncharacterized protein</fullName>
    </submittedName>
</protein>
<organism evidence="1 2">
    <name type="scientific">Cuscuta europaea</name>
    <name type="common">European dodder</name>
    <dbReference type="NCBI Taxonomy" id="41803"/>
    <lineage>
        <taxon>Eukaryota</taxon>
        <taxon>Viridiplantae</taxon>
        <taxon>Streptophyta</taxon>
        <taxon>Embryophyta</taxon>
        <taxon>Tracheophyta</taxon>
        <taxon>Spermatophyta</taxon>
        <taxon>Magnoliopsida</taxon>
        <taxon>eudicotyledons</taxon>
        <taxon>Gunneridae</taxon>
        <taxon>Pentapetalae</taxon>
        <taxon>asterids</taxon>
        <taxon>lamiids</taxon>
        <taxon>Solanales</taxon>
        <taxon>Convolvulaceae</taxon>
        <taxon>Cuscuteae</taxon>
        <taxon>Cuscuta</taxon>
        <taxon>Cuscuta subgen. Cuscuta</taxon>
    </lineage>
</organism>
<dbReference type="Proteomes" id="UP001152484">
    <property type="component" value="Unassembled WGS sequence"/>
</dbReference>